<feature type="transmembrane region" description="Helical" evidence="8">
    <location>
        <begin position="46"/>
        <end position="64"/>
    </location>
</feature>
<reference evidence="10" key="1">
    <citation type="journal article" date="2019" name="Int. J. Syst. Evol. Microbiol.">
        <title>The Global Catalogue of Microorganisms (GCM) 10K type strain sequencing project: providing services to taxonomists for standard genome sequencing and annotation.</title>
        <authorList>
            <consortium name="The Broad Institute Genomics Platform"/>
            <consortium name="The Broad Institute Genome Sequencing Center for Infectious Disease"/>
            <person name="Wu L."/>
            <person name="Ma J."/>
        </authorList>
    </citation>
    <scope>NUCLEOTIDE SEQUENCE [LARGE SCALE GENOMIC DNA]</scope>
    <source>
        <strain evidence="10">CGMCC 1.18578</strain>
    </source>
</reference>
<proteinExistence type="inferred from homology"/>
<dbReference type="EMBL" id="JBHSNC010000021">
    <property type="protein sequence ID" value="MFC5529199.1"/>
    <property type="molecule type" value="Genomic_DNA"/>
</dbReference>
<protein>
    <recommendedName>
        <fullName evidence="8">Probable membrane transporter protein</fullName>
    </recommendedName>
</protein>
<dbReference type="PANTHER" id="PTHR30269">
    <property type="entry name" value="TRANSMEMBRANE PROTEIN YFCA"/>
    <property type="match status" value="1"/>
</dbReference>
<organism evidence="9 10">
    <name type="scientific">Cohnella yongneupensis</name>
    <dbReference type="NCBI Taxonomy" id="425006"/>
    <lineage>
        <taxon>Bacteria</taxon>
        <taxon>Bacillati</taxon>
        <taxon>Bacillota</taxon>
        <taxon>Bacilli</taxon>
        <taxon>Bacillales</taxon>
        <taxon>Paenibacillaceae</taxon>
        <taxon>Cohnella</taxon>
    </lineage>
</organism>
<dbReference type="Pfam" id="PF01925">
    <property type="entry name" value="TauE"/>
    <property type="match status" value="1"/>
</dbReference>
<evidence type="ECO:0000256" key="5">
    <source>
        <dbReference type="ARBA" id="ARBA00022692"/>
    </source>
</evidence>
<accession>A0ABW0QW48</accession>
<comment type="caution">
    <text evidence="9">The sequence shown here is derived from an EMBL/GenBank/DDBJ whole genome shotgun (WGS) entry which is preliminary data.</text>
</comment>
<evidence type="ECO:0000256" key="4">
    <source>
        <dbReference type="ARBA" id="ARBA00022475"/>
    </source>
</evidence>
<evidence type="ECO:0000256" key="2">
    <source>
        <dbReference type="ARBA" id="ARBA00009142"/>
    </source>
</evidence>
<dbReference type="InterPro" id="IPR002781">
    <property type="entry name" value="TM_pro_TauE-like"/>
</dbReference>
<feature type="transmembrane region" description="Helical" evidence="8">
    <location>
        <begin position="228"/>
        <end position="249"/>
    </location>
</feature>
<feature type="transmembrane region" description="Helical" evidence="8">
    <location>
        <begin position="99"/>
        <end position="116"/>
    </location>
</feature>
<feature type="transmembrane region" description="Helical" evidence="8">
    <location>
        <begin position="202"/>
        <end position="221"/>
    </location>
</feature>
<evidence type="ECO:0000256" key="7">
    <source>
        <dbReference type="ARBA" id="ARBA00023136"/>
    </source>
</evidence>
<evidence type="ECO:0000256" key="8">
    <source>
        <dbReference type="RuleBase" id="RU363041"/>
    </source>
</evidence>
<feature type="transmembrane region" description="Helical" evidence="8">
    <location>
        <begin position="136"/>
        <end position="161"/>
    </location>
</feature>
<keyword evidence="3" id="KW-0813">Transport</keyword>
<dbReference type="RefSeq" id="WP_378111064.1">
    <property type="nucleotide sequence ID" value="NZ_JBHSNC010000021.1"/>
</dbReference>
<dbReference type="Proteomes" id="UP001596108">
    <property type="component" value="Unassembled WGS sequence"/>
</dbReference>
<feature type="transmembrane region" description="Helical" evidence="8">
    <location>
        <begin position="12"/>
        <end position="34"/>
    </location>
</feature>
<keyword evidence="10" id="KW-1185">Reference proteome</keyword>
<sequence length="250" mass="26874">MELTSLQLTLTIVGALLVGFSKTGVPTLGIFVAAMLASVFPASESVGLLTPILITGDIIAIVYYRRAVEWKHLFKLLPWVLAGMAAGFFVLEYIDNQDLALLIGTLVLLLIAVHVGREKLERALNIAFTKSPAFNGLLGVLAGFTTMVGNAAGSIMSIYLLSKGMNKTSFIGTNAFFFFMVNVIKVPFTAYLGLITPESLTVNAWVVPVVAVGAFIGFKTLPRIPQRLFQTLILSLATLGGFYLILTAVL</sequence>
<evidence type="ECO:0000256" key="3">
    <source>
        <dbReference type="ARBA" id="ARBA00022448"/>
    </source>
</evidence>
<comment type="similarity">
    <text evidence="2 8">Belongs to the 4-toluene sulfonate uptake permease (TSUP) (TC 2.A.102) family.</text>
</comment>
<dbReference type="PANTHER" id="PTHR30269:SF23">
    <property type="entry name" value="MEMBRANE TRANSPORTER PROTEIN YDHB-RELATED"/>
    <property type="match status" value="1"/>
</dbReference>
<feature type="transmembrane region" description="Helical" evidence="8">
    <location>
        <begin position="76"/>
        <end position="94"/>
    </location>
</feature>
<evidence type="ECO:0000313" key="10">
    <source>
        <dbReference type="Proteomes" id="UP001596108"/>
    </source>
</evidence>
<dbReference type="InterPro" id="IPR052017">
    <property type="entry name" value="TSUP"/>
</dbReference>
<keyword evidence="5 8" id="KW-0812">Transmembrane</keyword>
<keyword evidence="6 8" id="KW-1133">Transmembrane helix</keyword>
<evidence type="ECO:0000313" key="9">
    <source>
        <dbReference type="EMBL" id="MFC5529199.1"/>
    </source>
</evidence>
<name>A0ABW0QW48_9BACL</name>
<feature type="transmembrane region" description="Helical" evidence="8">
    <location>
        <begin position="173"/>
        <end position="196"/>
    </location>
</feature>
<keyword evidence="7 8" id="KW-0472">Membrane</keyword>
<keyword evidence="4 8" id="KW-1003">Cell membrane</keyword>
<evidence type="ECO:0000256" key="1">
    <source>
        <dbReference type="ARBA" id="ARBA00004651"/>
    </source>
</evidence>
<gene>
    <name evidence="9" type="ORF">ACFPQ4_07010</name>
</gene>
<evidence type="ECO:0000256" key="6">
    <source>
        <dbReference type="ARBA" id="ARBA00022989"/>
    </source>
</evidence>
<comment type="subcellular location">
    <subcellularLocation>
        <location evidence="1 8">Cell membrane</location>
        <topology evidence="1 8">Multi-pass membrane protein</topology>
    </subcellularLocation>
</comment>